<keyword evidence="3" id="KW-1185">Reference proteome</keyword>
<comment type="caution">
    <text evidence="2">The sequence shown here is derived from an EMBL/GenBank/DDBJ whole genome shotgun (WGS) entry which is preliminary data.</text>
</comment>
<feature type="compositionally biased region" description="Basic residues" evidence="1">
    <location>
        <begin position="55"/>
        <end position="64"/>
    </location>
</feature>
<evidence type="ECO:0000313" key="3">
    <source>
        <dbReference type="Proteomes" id="UP001432146"/>
    </source>
</evidence>
<dbReference type="Proteomes" id="UP001432146">
    <property type="component" value="Unassembled WGS sequence"/>
</dbReference>
<feature type="compositionally biased region" description="Basic and acidic residues" evidence="1">
    <location>
        <begin position="65"/>
        <end position="79"/>
    </location>
</feature>
<sequence length="124" mass="14375">MPYTISRHVTALSRSISRKSRKQRWFADDSGRCNISLNYIATRPRGAREEETKKRTGSRCPKRNHGVDPARSREPREEKRSCCKLIRKLGCSHRRASRFAGRVGVQHTTLSSHAHREIEHVIRD</sequence>
<organism evidence="2 3">
    <name type="scientific">Tetragonisca angustula</name>
    <dbReference type="NCBI Taxonomy" id="166442"/>
    <lineage>
        <taxon>Eukaryota</taxon>
        <taxon>Metazoa</taxon>
        <taxon>Ecdysozoa</taxon>
        <taxon>Arthropoda</taxon>
        <taxon>Hexapoda</taxon>
        <taxon>Insecta</taxon>
        <taxon>Pterygota</taxon>
        <taxon>Neoptera</taxon>
        <taxon>Endopterygota</taxon>
        <taxon>Hymenoptera</taxon>
        <taxon>Apocrita</taxon>
        <taxon>Aculeata</taxon>
        <taxon>Apoidea</taxon>
        <taxon>Anthophila</taxon>
        <taxon>Apidae</taxon>
        <taxon>Tetragonisca</taxon>
    </lineage>
</organism>
<evidence type="ECO:0008006" key="4">
    <source>
        <dbReference type="Google" id="ProtNLM"/>
    </source>
</evidence>
<name>A0AAW0ZT84_9HYME</name>
<accession>A0AAW0ZT84</accession>
<feature type="region of interest" description="Disordered" evidence="1">
    <location>
        <begin position="44"/>
        <end position="79"/>
    </location>
</feature>
<reference evidence="2 3" key="1">
    <citation type="submission" date="2024-05" db="EMBL/GenBank/DDBJ databases">
        <title>The nuclear and mitochondrial genome assemblies of Tetragonisca angustula (Apidae: Meliponini), a tiny yet remarkable pollinator in the Neotropics.</title>
        <authorList>
            <person name="Ferrari R."/>
            <person name="Ricardo P.C."/>
            <person name="Dias F.C."/>
            <person name="Araujo N.S."/>
            <person name="Soares D.O."/>
            <person name="Zhou Q.-S."/>
            <person name="Zhu C.-D."/>
            <person name="Coutinho L."/>
            <person name="Airas M.C."/>
            <person name="Batista T.M."/>
        </authorList>
    </citation>
    <scope>NUCLEOTIDE SEQUENCE [LARGE SCALE GENOMIC DNA]</scope>
    <source>
        <strain evidence="2">ASF017062</strain>
        <tissue evidence="2">Abdomen</tissue>
    </source>
</reference>
<evidence type="ECO:0000256" key="1">
    <source>
        <dbReference type="SAM" id="MobiDB-lite"/>
    </source>
</evidence>
<evidence type="ECO:0000313" key="2">
    <source>
        <dbReference type="EMBL" id="KAK9300997.1"/>
    </source>
</evidence>
<dbReference type="AlphaFoldDB" id="A0AAW0ZT84"/>
<protein>
    <recommendedName>
        <fullName evidence="4">Transposase</fullName>
    </recommendedName>
</protein>
<dbReference type="EMBL" id="JAWNGG020000118">
    <property type="protein sequence ID" value="KAK9300997.1"/>
    <property type="molecule type" value="Genomic_DNA"/>
</dbReference>
<proteinExistence type="predicted"/>
<gene>
    <name evidence="2" type="ORF">QLX08_006486</name>
</gene>